<dbReference type="InterPro" id="IPR003439">
    <property type="entry name" value="ABC_transporter-like_ATP-bd"/>
</dbReference>
<dbReference type="SUPFAM" id="SSF52540">
    <property type="entry name" value="P-loop containing nucleoside triphosphate hydrolases"/>
    <property type="match status" value="1"/>
</dbReference>
<dbReference type="PROSITE" id="PS50893">
    <property type="entry name" value="ABC_TRANSPORTER_2"/>
    <property type="match status" value="1"/>
</dbReference>
<dbReference type="InterPro" id="IPR017871">
    <property type="entry name" value="ABC_transporter-like_CS"/>
</dbReference>
<dbReference type="InterPro" id="IPR027417">
    <property type="entry name" value="P-loop_NTPase"/>
</dbReference>
<dbReference type="OrthoDB" id="9802264at2"/>
<dbReference type="GO" id="GO:0005315">
    <property type="term" value="F:phosphate transmembrane transporter activity"/>
    <property type="evidence" value="ECO:0007669"/>
    <property type="project" value="InterPro"/>
</dbReference>
<evidence type="ECO:0000256" key="4">
    <source>
        <dbReference type="ARBA" id="ARBA00022840"/>
    </source>
</evidence>
<dbReference type="GO" id="GO:0005524">
    <property type="term" value="F:ATP binding"/>
    <property type="evidence" value="ECO:0007669"/>
    <property type="project" value="UniProtKB-KW"/>
</dbReference>
<organism evidence="7 8">
    <name type="scientific">Veronia pacifica</name>
    <dbReference type="NCBI Taxonomy" id="1080227"/>
    <lineage>
        <taxon>Bacteria</taxon>
        <taxon>Pseudomonadati</taxon>
        <taxon>Pseudomonadota</taxon>
        <taxon>Gammaproteobacteria</taxon>
        <taxon>Vibrionales</taxon>
        <taxon>Vibrionaceae</taxon>
        <taxon>Veronia</taxon>
    </lineage>
</organism>
<feature type="domain" description="ABC transporter" evidence="6">
    <location>
        <begin position="43"/>
        <end position="285"/>
    </location>
</feature>
<dbReference type="GO" id="GO:0016020">
    <property type="term" value="C:membrane"/>
    <property type="evidence" value="ECO:0007669"/>
    <property type="project" value="InterPro"/>
</dbReference>
<evidence type="ECO:0000313" key="7">
    <source>
        <dbReference type="EMBL" id="ODA33865.1"/>
    </source>
</evidence>
<evidence type="ECO:0000259" key="6">
    <source>
        <dbReference type="PROSITE" id="PS50893"/>
    </source>
</evidence>
<sequence length="290" mass="31897">MTTTVLSGSELSSTGNATLKSQHQAAPKETCGVQFVESPRMTARDVSVDYEYGAKPAIRNINIDIGEKQVLSMIGPSGCGKSTFLRCLNRMNDTVPGCEVSGAIHLDGNDIYDRNTEIVELRSQVGMVFQRPNPFPKSIFDNVAYGPRVHGLVDHKEDLEGVVEQSLRRAGLWDEVKDRLYQPATGLSGGQQQRLCIARTIAIAPEIILMDEPCSALDPIATGIIEDLIAELKENFSIVIVTHSMSQASRVSDRTAYFHLGDLVEVNTTEKVFNDPQHKLTRDYISGRFG</sequence>
<dbReference type="Proteomes" id="UP000094936">
    <property type="component" value="Unassembled WGS sequence"/>
</dbReference>
<accession>A0A1C3EKW4</accession>
<dbReference type="Pfam" id="PF00005">
    <property type="entry name" value="ABC_tran"/>
    <property type="match status" value="1"/>
</dbReference>
<keyword evidence="1" id="KW-0813">Transport</keyword>
<dbReference type="PROSITE" id="PS00211">
    <property type="entry name" value="ABC_TRANSPORTER_1"/>
    <property type="match status" value="1"/>
</dbReference>
<evidence type="ECO:0000256" key="3">
    <source>
        <dbReference type="ARBA" id="ARBA00022741"/>
    </source>
</evidence>
<keyword evidence="3" id="KW-0547">Nucleotide-binding</keyword>
<dbReference type="InterPro" id="IPR003593">
    <property type="entry name" value="AAA+_ATPase"/>
</dbReference>
<dbReference type="InterPro" id="IPR005670">
    <property type="entry name" value="PstB-like"/>
</dbReference>
<reference evidence="7 8" key="1">
    <citation type="submission" date="2016-05" db="EMBL/GenBank/DDBJ databases">
        <title>Genomic Taxonomy of the Vibrionaceae.</title>
        <authorList>
            <person name="Gomez-Gil B."/>
            <person name="Enciso-Ibarra J."/>
        </authorList>
    </citation>
    <scope>NUCLEOTIDE SEQUENCE [LARGE SCALE GENOMIC DNA]</scope>
    <source>
        <strain evidence="7 8">CAIM 1920</strain>
    </source>
</reference>
<keyword evidence="8" id="KW-1185">Reference proteome</keyword>
<dbReference type="GO" id="GO:0035435">
    <property type="term" value="P:phosphate ion transmembrane transport"/>
    <property type="evidence" value="ECO:0007669"/>
    <property type="project" value="InterPro"/>
</dbReference>
<protein>
    <submittedName>
        <fullName evidence="7">Phosphate ABC transporter ATP-binding protein</fullName>
    </submittedName>
</protein>
<keyword evidence="4 7" id="KW-0067">ATP-binding</keyword>
<dbReference type="AlphaFoldDB" id="A0A1C3EKW4"/>
<feature type="region of interest" description="Disordered" evidence="5">
    <location>
        <begin position="1"/>
        <end position="25"/>
    </location>
</feature>
<evidence type="ECO:0000313" key="8">
    <source>
        <dbReference type="Proteomes" id="UP000094936"/>
    </source>
</evidence>
<evidence type="ECO:0000256" key="5">
    <source>
        <dbReference type="SAM" id="MobiDB-lite"/>
    </source>
</evidence>
<evidence type="ECO:0000256" key="1">
    <source>
        <dbReference type="ARBA" id="ARBA00022448"/>
    </source>
</evidence>
<dbReference type="SMART" id="SM00382">
    <property type="entry name" value="AAA"/>
    <property type="match status" value="1"/>
</dbReference>
<comment type="caution">
    <text evidence="7">The sequence shown here is derived from an EMBL/GenBank/DDBJ whole genome shotgun (WGS) entry which is preliminary data.</text>
</comment>
<dbReference type="CDD" id="cd03260">
    <property type="entry name" value="ABC_PstB_phosphate_transporter"/>
    <property type="match status" value="1"/>
</dbReference>
<name>A0A1C3EKW4_9GAMM</name>
<dbReference type="PANTHER" id="PTHR43423:SF1">
    <property type="entry name" value="ABC TRANSPORTER I FAMILY MEMBER 17"/>
    <property type="match status" value="1"/>
</dbReference>
<gene>
    <name evidence="7" type="ORF">A8L45_08545</name>
</gene>
<dbReference type="GO" id="GO:0016887">
    <property type="term" value="F:ATP hydrolysis activity"/>
    <property type="evidence" value="ECO:0007669"/>
    <property type="project" value="InterPro"/>
</dbReference>
<proteinExistence type="predicted"/>
<dbReference type="PANTHER" id="PTHR43423">
    <property type="entry name" value="ABC TRANSPORTER I FAMILY MEMBER 17"/>
    <property type="match status" value="1"/>
</dbReference>
<dbReference type="Gene3D" id="3.40.50.300">
    <property type="entry name" value="P-loop containing nucleotide triphosphate hydrolases"/>
    <property type="match status" value="1"/>
</dbReference>
<dbReference type="EMBL" id="LYBM01000012">
    <property type="protein sequence ID" value="ODA33865.1"/>
    <property type="molecule type" value="Genomic_DNA"/>
</dbReference>
<feature type="compositionally biased region" description="Polar residues" evidence="5">
    <location>
        <begin position="1"/>
        <end position="24"/>
    </location>
</feature>
<dbReference type="NCBIfam" id="TIGR00972">
    <property type="entry name" value="3a0107s01c2"/>
    <property type="match status" value="1"/>
</dbReference>
<keyword evidence="2" id="KW-0592">Phosphate transport</keyword>
<evidence type="ECO:0000256" key="2">
    <source>
        <dbReference type="ARBA" id="ARBA00022592"/>
    </source>
</evidence>
<dbReference type="STRING" id="1080227.A8L45_08545"/>